<organism evidence="1 2">
    <name type="scientific">Streptomyces griseorubiginosus</name>
    <dbReference type="NCBI Taxonomy" id="67304"/>
    <lineage>
        <taxon>Bacteria</taxon>
        <taxon>Bacillati</taxon>
        <taxon>Actinomycetota</taxon>
        <taxon>Actinomycetes</taxon>
        <taxon>Kitasatosporales</taxon>
        <taxon>Streptomycetaceae</taxon>
        <taxon>Streptomyces</taxon>
    </lineage>
</organism>
<evidence type="ECO:0000313" key="2">
    <source>
        <dbReference type="Proteomes" id="UP000265765"/>
    </source>
</evidence>
<sequence length="127" mass="13285">MEQREVMQNVVGILTEALEMRRQVREHPDRQASLTGAVSALLVETLPRIHLPADASGHAAADAVVEELGPAIASIANCFAFAFVQLAEVHDEGRTDTSAAEVLRRISLRFASGTGSGSGSGSGTGTD</sequence>
<dbReference type="GeneID" id="91283013"/>
<gene>
    <name evidence="1" type="ORF">DWG14_04118</name>
</gene>
<name>A0AAI8PP97_9ACTN</name>
<proteinExistence type="predicted"/>
<dbReference type="Proteomes" id="UP000265765">
    <property type="component" value="Chromosome"/>
</dbReference>
<protein>
    <submittedName>
        <fullName evidence="1">Uncharacterized protein</fullName>
    </submittedName>
</protein>
<dbReference type="KEGG" id="sge:DWG14_04118"/>
<dbReference type="EMBL" id="CP032427">
    <property type="protein sequence ID" value="AYC39875.1"/>
    <property type="molecule type" value="Genomic_DNA"/>
</dbReference>
<dbReference type="RefSeq" id="WP_120051578.1">
    <property type="nucleotide sequence ID" value="NZ_CP032427.1"/>
</dbReference>
<dbReference type="AlphaFoldDB" id="A0AAI8PP97"/>
<reference evidence="1 2" key="1">
    <citation type="submission" date="2018-09" db="EMBL/GenBank/DDBJ databases">
        <title>Production of Trimethoprim by Streptomyces sp. 3E-1.</title>
        <authorList>
            <person name="Kang H.J."/>
            <person name="Kim S.B."/>
        </authorList>
    </citation>
    <scope>NUCLEOTIDE SEQUENCE [LARGE SCALE GENOMIC DNA]</scope>
    <source>
        <strain evidence="1 2">3E-1</strain>
    </source>
</reference>
<accession>A0AAI8PP97</accession>
<evidence type="ECO:0000313" key="1">
    <source>
        <dbReference type="EMBL" id="AYC39875.1"/>
    </source>
</evidence>